<dbReference type="AlphaFoldDB" id="A0AAW0DSP0"/>
<dbReference type="EMBL" id="JAYKXP010000008">
    <property type="protein sequence ID" value="KAK7055008.1"/>
    <property type="molecule type" value="Genomic_DNA"/>
</dbReference>
<proteinExistence type="predicted"/>
<comment type="caution">
    <text evidence="1">The sequence shown here is derived from an EMBL/GenBank/DDBJ whole genome shotgun (WGS) entry which is preliminary data.</text>
</comment>
<dbReference type="Proteomes" id="UP001383192">
    <property type="component" value="Unassembled WGS sequence"/>
</dbReference>
<gene>
    <name evidence="1" type="ORF">VNI00_003471</name>
</gene>
<organism evidence="1 2">
    <name type="scientific">Paramarasmius palmivorus</name>
    <dbReference type="NCBI Taxonomy" id="297713"/>
    <lineage>
        <taxon>Eukaryota</taxon>
        <taxon>Fungi</taxon>
        <taxon>Dikarya</taxon>
        <taxon>Basidiomycota</taxon>
        <taxon>Agaricomycotina</taxon>
        <taxon>Agaricomycetes</taxon>
        <taxon>Agaricomycetidae</taxon>
        <taxon>Agaricales</taxon>
        <taxon>Marasmiineae</taxon>
        <taxon>Marasmiaceae</taxon>
        <taxon>Paramarasmius</taxon>
    </lineage>
</organism>
<name>A0AAW0DSP0_9AGAR</name>
<keyword evidence="2" id="KW-1185">Reference proteome</keyword>
<sequence length="217" mass="24029">MQSMQSYAVPLRDLPHSIFRPSTVLRVLRGLIRRFNTDYARTVPEWGTNVELAAGEFRSIDSATAEENDYSGPYNTLLSSLFPPAEGYQVAPQSPRVPGSSQHNVNLVVMRKKAPVFFLHVWSVLEVGLRQEAEGSMTAAFQHFVGNERTTPILGVIAFGTGFSIYEYNPLTGCTTLDTSGLDVLQSNGESKLREIAGEVKEVMSKLADYEDLVRQP</sequence>
<accession>A0AAW0DSP0</accession>
<protein>
    <submittedName>
        <fullName evidence="1">Uncharacterized protein</fullName>
    </submittedName>
</protein>
<evidence type="ECO:0000313" key="1">
    <source>
        <dbReference type="EMBL" id="KAK7055008.1"/>
    </source>
</evidence>
<evidence type="ECO:0000313" key="2">
    <source>
        <dbReference type="Proteomes" id="UP001383192"/>
    </source>
</evidence>
<reference evidence="1 2" key="1">
    <citation type="submission" date="2024-01" db="EMBL/GenBank/DDBJ databases">
        <title>A draft genome for a cacao thread blight-causing isolate of Paramarasmius palmivorus.</title>
        <authorList>
            <person name="Baruah I.K."/>
            <person name="Bukari Y."/>
            <person name="Amoako-Attah I."/>
            <person name="Meinhardt L.W."/>
            <person name="Bailey B.A."/>
            <person name="Cohen S.P."/>
        </authorList>
    </citation>
    <scope>NUCLEOTIDE SEQUENCE [LARGE SCALE GENOMIC DNA]</scope>
    <source>
        <strain evidence="1 2">GH-12</strain>
    </source>
</reference>